<dbReference type="InterPro" id="IPR036249">
    <property type="entry name" value="Thioredoxin-like_sf"/>
</dbReference>
<comment type="similarity">
    <text evidence="1">Belongs to the peroxiredoxin family. AhpC/Prx1 subfamily.</text>
</comment>
<dbReference type="GO" id="GO:0042744">
    <property type="term" value="P:hydrogen peroxide catabolic process"/>
    <property type="evidence" value="ECO:0007669"/>
    <property type="project" value="TreeGrafter"/>
</dbReference>
<dbReference type="PANTHER" id="PTHR10681">
    <property type="entry name" value="THIOREDOXIN PEROXIDASE"/>
    <property type="match status" value="1"/>
</dbReference>
<evidence type="ECO:0000313" key="8">
    <source>
        <dbReference type="Proteomes" id="UP000823926"/>
    </source>
</evidence>
<gene>
    <name evidence="7" type="ORF">H9888_00605</name>
</gene>
<keyword evidence="2" id="KW-0560">Oxidoreductase</keyword>
<dbReference type="InterPro" id="IPR019479">
    <property type="entry name" value="Peroxiredoxin_C"/>
</dbReference>
<reference evidence="7" key="1">
    <citation type="journal article" date="2021" name="PeerJ">
        <title>Extensive microbial diversity within the chicken gut microbiome revealed by metagenomics and culture.</title>
        <authorList>
            <person name="Gilroy R."/>
            <person name="Ravi A."/>
            <person name="Getino M."/>
            <person name="Pursley I."/>
            <person name="Horton D.L."/>
            <person name="Alikhan N.F."/>
            <person name="Baker D."/>
            <person name="Gharbi K."/>
            <person name="Hall N."/>
            <person name="Watson M."/>
            <person name="Adriaenssens E.M."/>
            <person name="Foster-Nyarko E."/>
            <person name="Jarju S."/>
            <person name="Secka A."/>
            <person name="Antonio M."/>
            <person name="Oren A."/>
            <person name="Chaudhuri R.R."/>
            <person name="La Ragione R."/>
            <person name="Hildebrand F."/>
            <person name="Pallen M.J."/>
        </authorList>
    </citation>
    <scope>NUCLEOTIDE SEQUENCE</scope>
    <source>
        <strain evidence="7">ChiBcec15-1070</strain>
    </source>
</reference>
<reference evidence="7" key="2">
    <citation type="submission" date="2021-04" db="EMBL/GenBank/DDBJ databases">
        <authorList>
            <person name="Gilroy R."/>
        </authorList>
    </citation>
    <scope>NUCLEOTIDE SEQUENCE</scope>
    <source>
        <strain evidence="7">ChiBcec15-1070</strain>
    </source>
</reference>
<dbReference type="GO" id="GO:0033554">
    <property type="term" value="P:cellular response to stress"/>
    <property type="evidence" value="ECO:0007669"/>
    <property type="project" value="TreeGrafter"/>
</dbReference>
<dbReference type="PIRSF" id="PIRSF000239">
    <property type="entry name" value="AHPC"/>
    <property type="match status" value="1"/>
</dbReference>
<sequence length="197" mass="21757">MSVLVGQKAPHFEAAAIVNGTDAVTNFSLAQYLGKQYVLFFFYPADFSAVCPTEILAFQELADEFAQRNVAVVGCSGDSHFVHQRWLSTPVKEGGIQGVKYPLVADPAKTIMQNYGIMAGDYLYNESGEVAFQGPAMAYRASFLIDKEGIVRHQVVNDLPLSRSTEETLRMIDALQHFEQYGEACPINWHRGDKGIG</sequence>
<comment type="function">
    <text evidence="4">Thiol-specific peroxidase that catalyzes the reduction of hydrogen peroxide and organic hydroperoxides to water and alcohols, respectively. Plays a role in cell protection against oxidative stress by detoxifying peroxides.</text>
</comment>
<dbReference type="AlphaFoldDB" id="A0A9D1TX43"/>
<feature type="domain" description="Thioredoxin" evidence="6">
    <location>
        <begin position="3"/>
        <end position="177"/>
    </location>
</feature>
<protein>
    <recommendedName>
        <fullName evidence="3">Thioredoxin peroxidase</fullName>
    </recommendedName>
</protein>
<dbReference type="PANTHER" id="PTHR10681:SF128">
    <property type="entry name" value="THIOREDOXIN-DEPENDENT PEROXIDE REDUCTASE, MITOCHONDRIAL"/>
    <property type="match status" value="1"/>
</dbReference>
<dbReference type="GO" id="GO:0005829">
    <property type="term" value="C:cytosol"/>
    <property type="evidence" value="ECO:0007669"/>
    <property type="project" value="TreeGrafter"/>
</dbReference>
<dbReference type="PROSITE" id="PS51352">
    <property type="entry name" value="THIOREDOXIN_2"/>
    <property type="match status" value="1"/>
</dbReference>
<dbReference type="Pfam" id="PF10417">
    <property type="entry name" value="1-cysPrx_C"/>
    <property type="match status" value="1"/>
</dbReference>
<evidence type="ECO:0000259" key="6">
    <source>
        <dbReference type="PROSITE" id="PS51352"/>
    </source>
</evidence>
<evidence type="ECO:0000313" key="7">
    <source>
        <dbReference type="EMBL" id="HIW09976.1"/>
    </source>
</evidence>
<dbReference type="InterPro" id="IPR050217">
    <property type="entry name" value="Peroxiredoxin"/>
</dbReference>
<evidence type="ECO:0000256" key="5">
    <source>
        <dbReference type="PIRSR" id="PIRSR000239-1"/>
    </source>
</evidence>
<dbReference type="Gene3D" id="3.40.30.10">
    <property type="entry name" value="Glutaredoxin"/>
    <property type="match status" value="1"/>
</dbReference>
<dbReference type="Proteomes" id="UP000823926">
    <property type="component" value="Unassembled WGS sequence"/>
</dbReference>
<dbReference type="InterPro" id="IPR000866">
    <property type="entry name" value="AhpC/TSA"/>
</dbReference>
<proteinExistence type="inferred from homology"/>
<dbReference type="CDD" id="cd03015">
    <property type="entry name" value="PRX_Typ2cys"/>
    <property type="match status" value="1"/>
</dbReference>
<evidence type="ECO:0000256" key="1">
    <source>
        <dbReference type="ARBA" id="ARBA00009796"/>
    </source>
</evidence>
<dbReference type="GO" id="GO:0006979">
    <property type="term" value="P:response to oxidative stress"/>
    <property type="evidence" value="ECO:0007669"/>
    <property type="project" value="TreeGrafter"/>
</dbReference>
<dbReference type="GO" id="GO:0008379">
    <property type="term" value="F:thioredoxin peroxidase activity"/>
    <property type="evidence" value="ECO:0007669"/>
    <property type="project" value="TreeGrafter"/>
</dbReference>
<dbReference type="InterPro" id="IPR013766">
    <property type="entry name" value="Thioredoxin_domain"/>
</dbReference>
<dbReference type="Pfam" id="PF00578">
    <property type="entry name" value="AhpC-TSA"/>
    <property type="match status" value="1"/>
</dbReference>
<comment type="caution">
    <text evidence="7">The sequence shown here is derived from an EMBL/GenBank/DDBJ whole genome shotgun (WGS) entry which is preliminary data.</text>
</comment>
<feature type="active site" description="Cysteine sulfenic acid (-SOH) intermediate; for peroxidase activity" evidence="5">
    <location>
        <position position="51"/>
    </location>
</feature>
<name>A0A9D1TX43_9BACT</name>
<dbReference type="GO" id="GO:0045454">
    <property type="term" value="P:cell redox homeostasis"/>
    <property type="evidence" value="ECO:0007669"/>
    <property type="project" value="TreeGrafter"/>
</dbReference>
<dbReference type="EMBL" id="DXHL01000005">
    <property type="protein sequence ID" value="HIW09976.1"/>
    <property type="molecule type" value="Genomic_DNA"/>
</dbReference>
<evidence type="ECO:0000256" key="2">
    <source>
        <dbReference type="ARBA" id="ARBA00023002"/>
    </source>
</evidence>
<evidence type="ECO:0000256" key="4">
    <source>
        <dbReference type="ARBA" id="ARBA00037420"/>
    </source>
</evidence>
<organism evidence="7 8">
    <name type="scientific">Candidatus Rikenella faecigallinarum</name>
    <dbReference type="NCBI Taxonomy" id="2838745"/>
    <lineage>
        <taxon>Bacteria</taxon>
        <taxon>Pseudomonadati</taxon>
        <taxon>Bacteroidota</taxon>
        <taxon>Bacteroidia</taxon>
        <taxon>Bacteroidales</taxon>
        <taxon>Rikenellaceae</taxon>
        <taxon>Rikenella</taxon>
    </lineage>
</organism>
<accession>A0A9D1TX43</accession>
<dbReference type="InterPro" id="IPR024706">
    <property type="entry name" value="Peroxiredoxin_AhpC-typ"/>
</dbReference>
<evidence type="ECO:0000256" key="3">
    <source>
        <dbReference type="ARBA" id="ARBA00032824"/>
    </source>
</evidence>
<dbReference type="SUPFAM" id="SSF52833">
    <property type="entry name" value="Thioredoxin-like"/>
    <property type="match status" value="1"/>
</dbReference>